<protein>
    <recommendedName>
        <fullName evidence="4">DUF1214 domain-containing protein</fullName>
    </recommendedName>
</protein>
<dbReference type="GeneID" id="83627346"/>
<dbReference type="EMBL" id="BRXE01000001">
    <property type="protein sequence ID" value="GLB81014.1"/>
    <property type="molecule type" value="Genomic_DNA"/>
</dbReference>
<proteinExistence type="predicted"/>
<dbReference type="RefSeq" id="WP_236977102.1">
    <property type="nucleotide sequence ID" value="NZ_BRXE01000001.1"/>
</dbReference>
<dbReference type="EMBL" id="BRZI01000002">
    <property type="protein sequence ID" value="GLD28818.1"/>
    <property type="molecule type" value="Genomic_DNA"/>
</dbReference>
<comment type="caution">
    <text evidence="2">The sequence shown here is derived from an EMBL/GenBank/DDBJ whole genome shotgun (WGS) entry which is preliminary data.</text>
</comment>
<reference evidence="2" key="1">
    <citation type="submission" date="2022-08" db="EMBL/GenBank/DDBJ databases">
        <title>Mycobacterium kiyosense sp. nov., scotochromogenic slow-glowing species isolated from respiratory specimens.</title>
        <authorList>
            <person name="Fukano H."/>
            <person name="Kazumi Y."/>
            <person name="Sakagami N."/>
            <person name="Ato M."/>
            <person name="Mitarai S."/>
            <person name="Hoshino Y."/>
        </authorList>
    </citation>
    <scope>NUCLEOTIDE SEQUENCE</scope>
    <source>
        <strain evidence="2">1413</strain>
        <strain evidence="1">SRL2020-028</strain>
    </source>
</reference>
<name>A0A9P3UW37_9MYCO</name>
<keyword evidence="3" id="KW-1185">Reference proteome</keyword>
<evidence type="ECO:0000313" key="2">
    <source>
        <dbReference type="EMBL" id="GLD28818.1"/>
    </source>
</evidence>
<evidence type="ECO:0008006" key="4">
    <source>
        <dbReference type="Google" id="ProtNLM"/>
    </source>
</evidence>
<dbReference type="AlphaFoldDB" id="A0A9P3UW37"/>
<accession>A0A9P3UW37</accession>
<evidence type="ECO:0000313" key="3">
    <source>
        <dbReference type="Proteomes" id="UP001064782"/>
    </source>
</evidence>
<dbReference type="Proteomes" id="UP001165663">
    <property type="component" value="Unassembled WGS sequence"/>
</dbReference>
<evidence type="ECO:0000313" key="1">
    <source>
        <dbReference type="EMBL" id="GLB81014.1"/>
    </source>
</evidence>
<sequence length="422" mass="46551">MLPTAAGNPLATTEQREGEALAMRALASPVVERARELVAMRWKTLAGRGAPQEALGTRFDELVEEFAFNYCLKAAAGDANHPRVLGMHYCPPHRWFGVDVPGSRGSGGDGPDQHYVLVPVSYGAHYEIEGRRFDPVPANIPLTIVGNPSLTMTLGSLDLLQITVSDDGHYRLTVGPEAADGDPNHVQVPPGALYLFNRECRSDWRQVPSSWTVRRLDPPAAAPWTEDQVANRAAATMIEDVPAMHWFMSLFAAMEPNSVSPLFGTGWVGGLVSQMIMFARLQVDESHAFVFTIGDGDAPYRNIVLHDYWFRTIDYWKRQSCLNNGQSTPNPDGSITYVVSHEDPGVANWLDPCGFEHLLVVNRWQGMRGGSEPTAAGHLVPIADLESALPLDVPRVTKEQRARQLRERQETFQLRFATEGAS</sequence>
<dbReference type="Proteomes" id="UP001064782">
    <property type="component" value="Unassembled WGS sequence"/>
</dbReference>
<gene>
    <name evidence="2" type="ORF">Mkiyose1413_07010</name>
    <name evidence="1" type="ORF">SRL2020028_02700</name>
</gene>
<organism evidence="2 3">
    <name type="scientific">Mycobacterium kiyosense</name>
    <dbReference type="NCBI Taxonomy" id="2871094"/>
    <lineage>
        <taxon>Bacteria</taxon>
        <taxon>Bacillati</taxon>
        <taxon>Actinomycetota</taxon>
        <taxon>Actinomycetes</taxon>
        <taxon>Mycobacteriales</taxon>
        <taxon>Mycobacteriaceae</taxon>
        <taxon>Mycobacterium</taxon>
    </lineage>
</organism>